<dbReference type="AlphaFoldDB" id="A0A2B4RKN4"/>
<gene>
    <name evidence="3" type="primary">K02A2.6</name>
    <name evidence="3" type="ORF">AWC38_SpisGene17464</name>
</gene>
<evidence type="ECO:0000259" key="2">
    <source>
        <dbReference type="PROSITE" id="PS50994"/>
    </source>
</evidence>
<feature type="domain" description="Integrase catalytic" evidence="2">
    <location>
        <begin position="468"/>
        <end position="534"/>
    </location>
</feature>
<reference evidence="4" key="1">
    <citation type="journal article" date="2017" name="bioRxiv">
        <title>Comparative analysis of the genomes of Stylophora pistillata and Acropora digitifera provides evidence for extensive differences between species of corals.</title>
        <authorList>
            <person name="Voolstra C.R."/>
            <person name="Li Y."/>
            <person name="Liew Y.J."/>
            <person name="Baumgarten S."/>
            <person name="Zoccola D."/>
            <person name="Flot J.-F."/>
            <person name="Tambutte S."/>
            <person name="Allemand D."/>
            <person name="Aranda M."/>
        </authorList>
    </citation>
    <scope>NUCLEOTIDE SEQUENCE [LARGE SCALE GENOMIC DNA]</scope>
</reference>
<dbReference type="InterPro" id="IPR012337">
    <property type="entry name" value="RNaseH-like_sf"/>
</dbReference>
<protein>
    <submittedName>
        <fullName evidence="3">Uncharacterized protein K02A2.6</fullName>
    </submittedName>
</protein>
<dbReference type="Gene3D" id="3.30.420.10">
    <property type="entry name" value="Ribonuclease H-like superfamily/Ribonuclease H"/>
    <property type="match status" value="1"/>
</dbReference>
<accession>A0A2B4RKN4</accession>
<dbReference type="SUPFAM" id="SSF56672">
    <property type="entry name" value="DNA/RNA polymerases"/>
    <property type="match status" value="1"/>
</dbReference>
<dbReference type="SUPFAM" id="SSF53098">
    <property type="entry name" value="Ribonuclease H-like"/>
    <property type="match status" value="1"/>
</dbReference>
<evidence type="ECO:0000313" key="4">
    <source>
        <dbReference type="Proteomes" id="UP000225706"/>
    </source>
</evidence>
<dbReference type="InterPro" id="IPR050951">
    <property type="entry name" value="Retrovirus_Pol_polyprotein"/>
</dbReference>
<dbReference type="InterPro" id="IPR043128">
    <property type="entry name" value="Rev_trsase/Diguanyl_cyclase"/>
</dbReference>
<dbReference type="Pfam" id="PF17921">
    <property type="entry name" value="Integrase_H2C2"/>
    <property type="match status" value="1"/>
</dbReference>
<keyword evidence="4" id="KW-1185">Reference proteome</keyword>
<dbReference type="Gene3D" id="3.30.70.270">
    <property type="match status" value="1"/>
</dbReference>
<dbReference type="Proteomes" id="UP000225706">
    <property type="component" value="Unassembled WGS sequence"/>
</dbReference>
<dbReference type="InterPro" id="IPR001584">
    <property type="entry name" value="Integrase_cat-core"/>
</dbReference>
<dbReference type="Gene3D" id="1.10.340.70">
    <property type="match status" value="1"/>
</dbReference>
<dbReference type="STRING" id="50429.A0A2B4RKN4"/>
<dbReference type="OrthoDB" id="5950770at2759"/>
<dbReference type="InterPro" id="IPR041588">
    <property type="entry name" value="Integrase_H2C2"/>
</dbReference>
<dbReference type="InterPro" id="IPR036397">
    <property type="entry name" value="RNaseH_sf"/>
</dbReference>
<dbReference type="InterPro" id="IPR043502">
    <property type="entry name" value="DNA/RNA_pol_sf"/>
</dbReference>
<dbReference type="GO" id="GO:0003676">
    <property type="term" value="F:nucleic acid binding"/>
    <property type="evidence" value="ECO:0007669"/>
    <property type="project" value="InterPro"/>
</dbReference>
<evidence type="ECO:0000313" key="3">
    <source>
        <dbReference type="EMBL" id="PFX18171.1"/>
    </source>
</evidence>
<dbReference type="PANTHER" id="PTHR37984">
    <property type="entry name" value="PROTEIN CBG26694"/>
    <property type="match status" value="1"/>
</dbReference>
<dbReference type="Gene3D" id="3.10.10.10">
    <property type="entry name" value="HIV Type 1 Reverse Transcriptase, subunit A, domain 1"/>
    <property type="match status" value="1"/>
</dbReference>
<organism evidence="3 4">
    <name type="scientific">Stylophora pistillata</name>
    <name type="common">Smooth cauliflower coral</name>
    <dbReference type="NCBI Taxonomy" id="50429"/>
    <lineage>
        <taxon>Eukaryota</taxon>
        <taxon>Metazoa</taxon>
        <taxon>Cnidaria</taxon>
        <taxon>Anthozoa</taxon>
        <taxon>Hexacorallia</taxon>
        <taxon>Scleractinia</taxon>
        <taxon>Astrocoeniina</taxon>
        <taxon>Pocilloporidae</taxon>
        <taxon>Stylophora</taxon>
    </lineage>
</organism>
<dbReference type="InterPro" id="IPR000477">
    <property type="entry name" value="RT_dom"/>
</dbReference>
<comment type="caution">
    <text evidence="3">The sequence shown here is derived from an EMBL/GenBank/DDBJ whole genome shotgun (WGS) entry which is preliminary data.</text>
</comment>
<sequence length="746" mass="85139">MRAVTKHRCDLDGSHYYLCEEGNRVFLQLFAHEPSEMKYMFEVKHVNSQSGYMSIKSKKTGNFLASDEDGKAFMEKINPSSMKDDQPTDRQTWFLLHFVETVKIERESTLYSCNFDSTTKKAIVEASVYLLRDEEIDEEDFLAIYEITTMRRQHPYKQYERIDDVFDAISPEEFAAELRFGITGLPLLLRALAIPEMFTCANSTGTVEAELERLEKEGIISKTDQCEWAAPIVVGPKPDGSIRICGDYKVTINEDMDVDQYPLPTPQDLLSALAGGEQFTKLDLKHAYQQFNLHPESKKFLIINTHKGLFHYHRLPFGVASAPAIFQSTMDQILQGIPEVVCYIEDILITAPTQEEHLKVLEAVLQRLSKDIARATQGDKVLSTVLQFVRNGWSDQSCLPEELLPFFYRRNELSAEQDCLLWRMRVVIPDEYKSAMLSSLHEDHPGICRMKALARSYLWWPKLDTAIEDTSTTAAKTIELLSGLFASYGLPEEIVSDNGPQFTSDEFKVFIQSNGIIHTRIPPYHPASNGGAERGEVMLYVGLPVPFLPCKENLVLTKISACYRMDIPERRLHKSGNLLFADFPGSEPGPQILVKFTGSHRSNTAEFYIEKSYHHGGHTIRYDLDGSHYYLCAEGNRVFLQLVAHQPDETKYMFEVQHVNNQSDYMSIKSKKTGKFLASDEDGKAFMKEVNPSSMKDDQPTDRQTWFLLHFVETVKIERERTVYSCNFDSTSIDCSVTRRTQVEAC</sequence>
<dbReference type="PROSITE" id="PS50878">
    <property type="entry name" value="RT_POL"/>
    <property type="match status" value="1"/>
</dbReference>
<evidence type="ECO:0000259" key="1">
    <source>
        <dbReference type="PROSITE" id="PS50878"/>
    </source>
</evidence>
<dbReference type="EMBL" id="LSMT01000426">
    <property type="protein sequence ID" value="PFX18171.1"/>
    <property type="molecule type" value="Genomic_DNA"/>
</dbReference>
<dbReference type="PROSITE" id="PS50994">
    <property type="entry name" value="INTEGRASE"/>
    <property type="match status" value="1"/>
</dbReference>
<dbReference type="Pfam" id="PF00078">
    <property type="entry name" value="RVT_1"/>
    <property type="match status" value="1"/>
</dbReference>
<dbReference type="GO" id="GO:0015074">
    <property type="term" value="P:DNA integration"/>
    <property type="evidence" value="ECO:0007669"/>
    <property type="project" value="InterPro"/>
</dbReference>
<proteinExistence type="predicted"/>
<dbReference type="CDD" id="cd01647">
    <property type="entry name" value="RT_LTR"/>
    <property type="match status" value="1"/>
</dbReference>
<dbReference type="PANTHER" id="PTHR37984:SF5">
    <property type="entry name" value="PROTEIN NYNRIN-LIKE"/>
    <property type="match status" value="1"/>
</dbReference>
<feature type="domain" description="Reverse transcriptase" evidence="1">
    <location>
        <begin position="216"/>
        <end position="427"/>
    </location>
</feature>
<name>A0A2B4RKN4_STYPI</name>